<evidence type="ECO:0000313" key="1">
    <source>
        <dbReference type="EMBL" id="SUA54385.1"/>
    </source>
</evidence>
<protein>
    <submittedName>
        <fullName evidence="1">Uncharacterized protein</fullName>
    </submittedName>
</protein>
<dbReference type="EMBL" id="UGSB01000001">
    <property type="protein sequence ID" value="SUA54385.1"/>
    <property type="molecule type" value="Genomic_DNA"/>
</dbReference>
<organism evidence="1 2">
    <name type="scientific">Oligella ureolytica</name>
    <dbReference type="NCBI Taxonomy" id="90244"/>
    <lineage>
        <taxon>Bacteria</taxon>
        <taxon>Pseudomonadati</taxon>
        <taxon>Pseudomonadota</taxon>
        <taxon>Betaproteobacteria</taxon>
        <taxon>Burkholderiales</taxon>
        <taxon>Alcaligenaceae</taxon>
        <taxon>Oligella</taxon>
    </lineage>
</organism>
<name>A0A378XH19_9BURK</name>
<dbReference type="Proteomes" id="UP000254603">
    <property type="component" value="Unassembled WGS sequence"/>
</dbReference>
<dbReference type="AlphaFoldDB" id="A0A378XH19"/>
<sequence>MTIGFEVYSDKEIDRGLVSRYWAQDEEGKFVEKVSDL</sequence>
<reference evidence="1 2" key="1">
    <citation type="submission" date="2018-06" db="EMBL/GenBank/DDBJ databases">
        <authorList>
            <consortium name="Pathogen Informatics"/>
            <person name="Doyle S."/>
        </authorList>
    </citation>
    <scope>NUCLEOTIDE SEQUENCE [LARGE SCALE GENOMIC DNA]</scope>
    <source>
        <strain evidence="1 2">NCTC11997</strain>
    </source>
</reference>
<evidence type="ECO:0000313" key="2">
    <source>
        <dbReference type="Proteomes" id="UP000254603"/>
    </source>
</evidence>
<gene>
    <name evidence="1" type="ORF">NCTC11997_01496</name>
</gene>
<proteinExistence type="predicted"/>
<accession>A0A378XH19</accession>